<dbReference type="InterPro" id="IPR011008">
    <property type="entry name" value="Dimeric_a/b-barrel"/>
</dbReference>
<evidence type="ECO:0000313" key="3">
    <source>
        <dbReference type="EMBL" id="ABC28792.1"/>
    </source>
</evidence>
<comment type="subunit">
    <text evidence="1">Homodimer.</text>
</comment>
<accession>Q2SKN2</accession>
<dbReference type="PANTHER" id="PTHR33178">
    <property type="match status" value="1"/>
</dbReference>
<evidence type="ECO:0000313" key="4">
    <source>
        <dbReference type="Proteomes" id="UP000000238"/>
    </source>
</evidence>
<dbReference type="STRING" id="349521.HCH_01959"/>
<dbReference type="KEGG" id="hch:HCH_01959"/>
<evidence type="ECO:0000256" key="1">
    <source>
        <dbReference type="ARBA" id="ARBA00011738"/>
    </source>
</evidence>
<evidence type="ECO:0000259" key="2">
    <source>
        <dbReference type="PROSITE" id="PS51502"/>
    </source>
</evidence>
<dbReference type="SMART" id="SM00886">
    <property type="entry name" value="Dabb"/>
    <property type="match status" value="1"/>
</dbReference>
<proteinExistence type="predicted"/>
<dbReference type="PROSITE" id="PS51502">
    <property type="entry name" value="S_R_A_B_BARREL"/>
    <property type="match status" value="1"/>
</dbReference>
<dbReference type="HOGENOM" id="CLU_080664_4_2_6"/>
<dbReference type="Pfam" id="PF07876">
    <property type="entry name" value="Dabb"/>
    <property type="match status" value="1"/>
</dbReference>
<dbReference type="InterPro" id="IPR044662">
    <property type="entry name" value="HS1/DABB1-like"/>
</dbReference>
<dbReference type="PANTHER" id="PTHR33178:SF10">
    <property type="entry name" value="STRESS-RESPONSE A_B BARREL DOMAIN-CONTAINING PROTEIN"/>
    <property type="match status" value="1"/>
</dbReference>
<feature type="domain" description="Stress-response A/B barrel" evidence="2">
    <location>
        <begin position="2"/>
        <end position="96"/>
    </location>
</feature>
<name>Q2SKN2_HAHCH</name>
<protein>
    <recommendedName>
        <fullName evidence="2">Stress-response A/B barrel domain-containing protein</fullName>
    </recommendedName>
</protein>
<dbReference type="AlphaFoldDB" id="Q2SKN2"/>
<dbReference type="InterPro" id="IPR013097">
    <property type="entry name" value="Dabb"/>
</dbReference>
<dbReference type="EMBL" id="CP000155">
    <property type="protein sequence ID" value="ABC28792.1"/>
    <property type="molecule type" value="Genomic_DNA"/>
</dbReference>
<dbReference type="RefSeq" id="WP_011395863.1">
    <property type="nucleotide sequence ID" value="NC_007645.1"/>
</dbReference>
<gene>
    <name evidence="3" type="ordered locus">HCH_01959</name>
</gene>
<organism evidence="3 4">
    <name type="scientific">Hahella chejuensis (strain KCTC 2396)</name>
    <dbReference type="NCBI Taxonomy" id="349521"/>
    <lineage>
        <taxon>Bacteria</taxon>
        <taxon>Pseudomonadati</taxon>
        <taxon>Pseudomonadota</taxon>
        <taxon>Gammaproteobacteria</taxon>
        <taxon>Oceanospirillales</taxon>
        <taxon>Hahellaceae</taxon>
        <taxon>Hahella</taxon>
    </lineage>
</organism>
<dbReference type="eggNOG" id="COG2706">
    <property type="taxonomic scope" value="Bacteria"/>
</dbReference>
<dbReference type="Proteomes" id="UP000000238">
    <property type="component" value="Chromosome"/>
</dbReference>
<dbReference type="OrthoDB" id="9816070at2"/>
<reference evidence="3 4" key="1">
    <citation type="journal article" date="2005" name="Nucleic Acids Res.">
        <title>Genomic blueprint of Hahella chejuensis, a marine microbe producing an algicidal agent.</title>
        <authorList>
            <person name="Jeong H."/>
            <person name="Yim J.H."/>
            <person name="Lee C."/>
            <person name="Choi S.-H."/>
            <person name="Park Y.K."/>
            <person name="Yoon S.H."/>
            <person name="Hur C.-G."/>
            <person name="Kang H.-Y."/>
            <person name="Kim D."/>
            <person name="Lee H.H."/>
            <person name="Park K.H."/>
            <person name="Park S.-H."/>
            <person name="Park H.-S."/>
            <person name="Lee H.K."/>
            <person name="Oh T.K."/>
            <person name="Kim J.F."/>
        </authorList>
    </citation>
    <scope>NUCLEOTIDE SEQUENCE [LARGE SCALE GENOMIC DNA]</scope>
    <source>
        <strain evidence="3 4">KCTC 2396</strain>
    </source>
</reference>
<dbReference type="SUPFAM" id="SSF54909">
    <property type="entry name" value="Dimeric alpha+beta barrel"/>
    <property type="match status" value="1"/>
</dbReference>
<sequence>MIRHFVFVKFKDSLSDADVAEMVRLFARMADEIDEVAAFEYGPNNSTEGLTKGLEHCFNLTFATVADRDAYLPHPKHEAFKDVFVPTIADVMVFDYEVAE</sequence>
<dbReference type="Gene3D" id="3.30.70.100">
    <property type="match status" value="1"/>
</dbReference>
<keyword evidence="4" id="KW-1185">Reference proteome</keyword>